<feature type="domain" description="DUF4789" evidence="1">
    <location>
        <begin position="70"/>
        <end position="133"/>
    </location>
</feature>
<keyword evidence="3" id="KW-1185">Reference proteome</keyword>
<dbReference type="EMBL" id="JAXCGZ010015167">
    <property type="protein sequence ID" value="KAK7071015.1"/>
    <property type="molecule type" value="Genomic_DNA"/>
</dbReference>
<protein>
    <recommendedName>
        <fullName evidence="1">DUF4789 domain-containing protein</fullName>
    </recommendedName>
</protein>
<organism evidence="2 3">
    <name type="scientific">Halocaridina rubra</name>
    <name type="common">Hawaiian red shrimp</name>
    <dbReference type="NCBI Taxonomy" id="373956"/>
    <lineage>
        <taxon>Eukaryota</taxon>
        <taxon>Metazoa</taxon>
        <taxon>Ecdysozoa</taxon>
        <taxon>Arthropoda</taxon>
        <taxon>Crustacea</taxon>
        <taxon>Multicrustacea</taxon>
        <taxon>Malacostraca</taxon>
        <taxon>Eumalacostraca</taxon>
        <taxon>Eucarida</taxon>
        <taxon>Decapoda</taxon>
        <taxon>Pleocyemata</taxon>
        <taxon>Caridea</taxon>
        <taxon>Atyoidea</taxon>
        <taxon>Atyidae</taxon>
        <taxon>Halocaridina</taxon>
    </lineage>
</organism>
<evidence type="ECO:0000313" key="2">
    <source>
        <dbReference type="EMBL" id="KAK7071015.1"/>
    </source>
</evidence>
<comment type="caution">
    <text evidence="2">The sequence shown here is derived from an EMBL/GenBank/DDBJ whole genome shotgun (WGS) entry which is preliminary data.</text>
</comment>
<reference evidence="2 3" key="1">
    <citation type="submission" date="2023-11" db="EMBL/GenBank/DDBJ databases">
        <title>Halocaridina rubra genome assembly.</title>
        <authorList>
            <person name="Smith C."/>
        </authorList>
    </citation>
    <scope>NUCLEOTIDE SEQUENCE [LARGE SCALE GENOMIC DNA]</scope>
    <source>
        <strain evidence="2">EP-1</strain>
        <tissue evidence="2">Whole</tissue>
    </source>
</reference>
<proteinExistence type="predicted"/>
<dbReference type="InterPro" id="IPR031993">
    <property type="entry name" value="DUF4789"/>
</dbReference>
<evidence type="ECO:0000259" key="1">
    <source>
        <dbReference type="Pfam" id="PF16033"/>
    </source>
</evidence>
<dbReference type="PANTHER" id="PTHR21177:SF7">
    <property type="entry name" value="GH11627P"/>
    <property type="match status" value="1"/>
</dbReference>
<dbReference type="PANTHER" id="PTHR21177">
    <property type="entry name" value="IP06524P-RELATED"/>
    <property type="match status" value="1"/>
</dbReference>
<accession>A0AAN8X2S3</accession>
<dbReference type="AlphaFoldDB" id="A0AAN8X2S3"/>
<sequence>MEEKQCGDPFGTIDYEGTCQRLLTRGPCSNEEWLVKDKNSFRGRCLKRLCHIGQLQFSGRCVAVSDRTVCSEGQMLYVDFTGEVHCDCEPGYFYDLWRGQCFTQYDRGFCNFGQYLLAAKNGEMNCALNPCLMEGFAFYNETRKCYRKMFRGVCESPDSLAWHRENSTVECIASSVHSVFDVPTLKSCPPGSVRDIYRRCREEFRVPVDIIYPASYGHCRLGFVKDARGICRRTHKLFG</sequence>
<evidence type="ECO:0000313" key="3">
    <source>
        <dbReference type="Proteomes" id="UP001381693"/>
    </source>
</evidence>
<gene>
    <name evidence="2" type="ORF">SK128_019484</name>
</gene>
<name>A0AAN8X2S3_HALRR</name>
<dbReference type="Pfam" id="PF16033">
    <property type="entry name" value="DUF4789"/>
    <property type="match status" value="1"/>
</dbReference>
<dbReference type="Proteomes" id="UP001381693">
    <property type="component" value="Unassembled WGS sequence"/>
</dbReference>